<dbReference type="EMBL" id="JACXVP010000002">
    <property type="protein sequence ID" value="KAG5621309.1"/>
    <property type="molecule type" value="Genomic_DNA"/>
</dbReference>
<comment type="caution">
    <text evidence="1">The sequence shown here is derived from an EMBL/GenBank/DDBJ whole genome shotgun (WGS) entry which is preliminary data.</text>
</comment>
<protein>
    <submittedName>
        <fullName evidence="1">Uncharacterized protein</fullName>
    </submittedName>
</protein>
<name>A0A9J6A9L3_SOLCO</name>
<accession>A0A9J6A9L3</accession>
<dbReference type="Proteomes" id="UP000824120">
    <property type="component" value="Chromosome 2"/>
</dbReference>
<sequence length="85" mass="9709">MSSPKKNRGYIDGDINISISQEARNACTYFDIVNVMTSIRLILQLLRVISLLKLVMLPQDVDKNNVKMFVEEVMELVELTPLRSP</sequence>
<evidence type="ECO:0000313" key="1">
    <source>
        <dbReference type="EMBL" id="KAG5621309.1"/>
    </source>
</evidence>
<organism evidence="1 2">
    <name type="scientific">Solanum commersonii</name>
    <name type="common">Commerson's wild potato</name>
    <name type="synonym">Commerson's nightshade</name>
    <dbReference type="NCBI Taxonomy" id="4109"/>
    <lineage>
        <taxon>Eukaryota</taxon>
        <taxon>Viridiplantae</taxon>
        <taxon>Streptophyta</taxon>
        <taxon>Embryophyta</taxon>
        <taxon>Tracheophyta</taxon>
        <taxon>Spermatophyta</taxon>
        <taxon>Magnoliopsida</taxon>
        <taxon>eudicotyledons</taxon>
        <taxon>Gunneridae</taxon>
        <taxon>Pentapetalae</taxon>
        <taxon>asterids</taxon>
        <taxon>lamiids</taxon>
        <taxon>Solanales</taxon>
        <taxon>Solanaceae</taxon>
        <taxon>Solanoideae</taxon>
        <taxon>Solaneae</taxon>
        <taxon>Solanum</taxon>
    </lineage>
</organism>
<proteinExistence type="predicted"/>
<gene>
    <name evidence="1" type="ORF">H5410_006527</name>
</gene>
<keyword evidence="2" id="KW-1185">Reference proteome</keyword>
<evidence type="ECO:0000313" key="2">
    <source>
        <dbReference type="Proteomes" id="UP000824120"/>
    </source>
</evidence>
<dbReference type="AlphaFoldDB" id="A0A9J6A9L3"/>
<reference evidence="1 2" key="1">
    <citation type="submission" date="2020-09" db="EMBL/GenBank/DDBJ databases">
        <title>De no assembly of potato wild relative species, Solanum commersonii.</title>
        <authorList>
            <person name="Cho K."/>
        </authorList>
    </citation>
    <scope>NUCLEOTIDE SEQUENCE [LARGE SCALE GENOMIC DNA]</scope>
    <source>
        <strain evidence="1">LZ3.2</strain>
        <tissue evidence="1">Leaf</tissue>
    </source>
</reference>